<evidence type="ECO:0000313" key="2">
    <source>
        <dbReference type="EMBL" id="CAH2275949.1"/>
    </source>
</evidence>
<name>A0AAD1VZN2_PELCU</name>
<proteinExistence type="predicted"/>
<accession>A0AAD1VZN2</accession>
<gene>
    <name evidence="2" type="ORF">PECUL_23A046409</name>
</gene>
<evidence type="ECO:0000313" key="3">
    <source>
        <dbReference type="Proteomes" id="UP001295444"/>
    </source>
</evidence>
<protein>
    <submittedName>
        <fullName evidence="2">Uncharacterized protein</fullName>
    </submittedName>
</protein>
<organism evidence="2 3">
    <name type="scientific">Pelobates cultripes</name>
    <name type="common">Western spadefoot toad</name>
    <dbReference type="NCBI Taxonomy" id="61616"/>
    <lineage>
        <taxon>Eukaryota</taxon>
        <taxon>Metazoa</taxon>
        <taxon>Chordata</taxon>
        <taxon>Craniata</taxon>
        <taxon>Vertebrata</taxon>
        <taxon>Euteleostomi</taxon>
        <taxon>Amphibia</taxon>
        <taxon>Batrachia</taxon>
        <taxon>Anura</taxon>
        <taxon>Pelobatoidea</taxon>
        <taxon>Pelobatidae</taxon>
        <taxon>Pelobates</taxon>
    </lineage>
</organism>
<dbReference type="EMBL" id="OW240914">
    <property type="protein sequence ID" value="CAH2275949.1"/>
    <property type="molecule type" value="Genomic_DNA"/>
</dbReference>
<reference evidence="2" key="1">
    <citation type="submission" date="2022-03" db="EMBL/GenBank/DDBJ databases">
        <authorList>
            <person name="Alioto T."/>
            <person name="Alioto T."/>
            <person name="Gomez Garrido J."/>
        </authorList>
    </citation>
    <scope>NUCLEOTIDE SEQUENCE</scope>
</reference>
<feature type="region of interest" description="Disordered" evidence="1">
    <location>
        <begin position="88"/>
        <end position="114"/>
    </location>
</feature>
<keyword evidence="3" id="KW-1185">Reference proteome</keyword>
<evidence type="ECO:0000256" key="1">
    <source>
        <dbReference type="SAM" id="MobiDB-lite"/>
    </source>
</evidence>
<dbReference type="Proteomes" id="UP001295444">
    <property type="component" value="Chromosome 03"/>
</dbReference>
<sequence length="114" mass="13494">MEQTLPHLYPEGEYPRRLNCHPELWDCTFLHTTKIHRVHKRHQRATQSTSDCTAYNSSHLHQHQLTKTHTPALERYRPAQTLNKRLIKAYNQSALRSSHKAHEARQQHPPTHKP</sequence>
<dbReference type="AlphaFoldDB" id="A0AAD1VZN2"/>